<dbReference type="RefSeq" id="WP_036203812.1">
    <property type="nucleotide sequence ID" value="NZ_CP020931.1"/>
</dbReference>
<evidence type="ECO:0000313" key="4">
    <source>
        <dbReference type="Proteomes" id="UP000193100"/>
    </source>
</evidence>
<evidence type="ECO:0000313" key="3">
    <source>
        <dbReference type="EMBL" id="SFM01424.1"/>
    </source>
</evidence>
<dbReference type="Proteomes" id="UP000193100">
    <property type="component" value="Chromosome"/>
</dbReference>
<dbReference type="SUPFAM" id="SSF51206">
    <property type="entry name" value="cAMP-binding domain-like"/>
    <property type="match status" value="1"/>
</dbReference>
<sequence length="418" mass="46604">MAGQESLPLRRLKQFQPLNRLTDDQLVLLASRAERRTHGPGQRVVERGVRDGLDIFLIHGSVELESIDGRKSTIEADTDKAINPIARLQPRMYNVTAIKASEFLVIQQDILNQLLRAAPVPQVEMDSGDGAGDEGSEEHHLLMEFYAELRSNQLTLPSVPDVAWKVRRTVDREDSTADQVASAISADPSMAAKLVRACNSPLYRGFSDVRNVREAVIRLGMRTTRQLVTVFSMREVFKTKQASLQKEMDKLWRHSREMAALCWVLADSATSINPEEALLAGLLHDIGVVPVLVQAEHHVNLFADQANLEHAIGELRADVGTAILESWSFPNGFLEATRHAEDWGYECRESSPQLVDIVIVAQLHAMIGSSQNGSLPPFDEVPAYRRLGELELNASRSLQLLTEARARVDEVHRLLSIH</sequence>
<dbReference type="InterPro" id="IPR000595">
    <property type="entry name" value="cNMP-bd_dom"/>
</dbReference>
<evidence type="ECO:0000313" key="2">
    <source>
        <dbReference type="EMBL" id="ARM85317.1"/>
    </source>
</evidence>
<dbReference type="Pfam" id="PF08668">
    <property type="entry name" value="HDOD"/>
    <property type="match status" value="1"/>
</dbReference>
<dbReference type="SUPFAM" id="SSF109604">
    <property type="entry name" value="HD-domain/PDEase-like"/>
    <property type="match status" value="1"/>
</dbReference>
<dbReference type="GeneID" id="77257203"/>
<dbReference type="PROSITE" id="PS51833">
    <property type="entry name" value="HDOD"/>
    <property type="match status" value="1"/>
</dbReference>
<dbReference type="Gene3D" id="1.10.3210.10">
    <property type="entry name" value="Hypothetical protein af1432"/>
    <property type="match status" value="1"/>
</dbReference>
<evidence type="ECO:0000313" key="5">
    <source>
        <dbReference type="Proteomes" id="UP000199211"/>
    </source>
</evidence>
<dbReference type="InterPro" id="IPR003607">
    <property type="entry name" value="HD/PDEase_dom"/>
</dbReference>
<dbReference type="InterPro" id="IPR013976">
    <property type="entry name" value="HDOD"/>
</dbReference>
<evidence type="ECO:0000259" key="1">
    <source>
        <dbReference type="PROSITE" id="PS51833"/>
    </source>
</evidence>
<protein>
    <submittedName>
        <fullName evidence="3">HD-like signal output (HDOD) domain, no enzymatic activity</fullName>
    </submittedName>
    <submittedName>
        <fullName evidence="2">HDOD domain protein</fullName>
    </submittedName>
</protein>
<dbReference type="CDD" id="cd00077">
    <property type="entry name" value="HDc"/>
    <property type="match status" value="1"/>
</dbReference>
<dbReference type="Gene3D" id="2.60.120.10">
    <property type="entry name" value="Jelly Rolls"/>
    <property type="match status" value="1"/>
</dbReference>
<name>A0A1W6KD48_9GAMM</name>
<keyword evidence="5" id="KW-1185">Reference proteome</keyword>
<gene>
    <name evidence="2" type="ORF">MARSALSMR5_03277</name>
    <name evidence="3" type="ORF">SAMN04487868_12146</name>
</gene>
<dbReference type="EMBL" id="CP020931">
    <property type="protein sequence ID" value="ARM85317.1"/>
    <property type="molecule type" value="Genomic_DNA"/>
</dbReference>
<reference evidence="3 5" key="1">
    <citation type="submission" date="2016-10" db="EMBL/GenBank/DDBJ databases">
        <authorList>
            <person name="Varghese N."/>
            <person name="Submissions S."/>
        </authorList>
    </citation>
    <scope>NUCLEOTIDE SEQUENCE [LARGE SCALE GENOMIC DNA]</scope>
    <source>
        <strain evidence="3 5">DSM 26291</strain>
    </source>
</reference>
<organism evidence="2 4">
    <name type="scientific">Marinobacter salarius</name>
    <dbReference type="NCBI Taxonomy" id="1420917"/>
    <lineage>
        <taxon>Bacteria</taxon>
        <taxon>Pseudomonadati</taxon>
        <taxon>Pseudomonadota</taxon>
        <taxon>Gammaproteobacteria</taxon>
        <taxon>Pseudomonadales</taxon>
        <taxon>Marinobacteraceae</taxon>
        <taxon>Marinobacter</taxon>
    </lineage>
</organism>
<dbReference type="AlphaFoldDB" id="A0A1W6KD48"/>
<accession>A0A1W6KD48</accession>
<dbReference type="InterPro" id="IPR018490">
    <property type="entry name" value="cNMP-bd_dom_sf"/>
</dbReference>
<dbReference type="EMBL" id="FOTV01000021">
    <property type="protein sequence ID" value="SFM01424.1"/>
    <property type="molecule type" value="Genomic_DNA"/>
</dbReference>
<dbReference type="PANTHER" id="PTHR33525">
    <property type="match status" value="1"/>
</dbReference>
<dbReference type="InterPro" id="IPR052340">
    <property type="entry name" value="RNase_Y/CdgJ"/>
</dbReference>
<dbReference type="Proteomes" id="UP000199211">
    <property type="component" value="Unassembled WGS sequence"/>
</dbReference>
<accession>A0A1I4MDQ6</accession>
<dbReference type="PANTHER" id="PTHR33525:SF3">
    <property type="entry name" value="RIBONUCLEASE Y"/>
    <property type="match status" value="1"/>
</dbReference>
<reference evidence="2 4" key="2">
    <citation type="submission" date="2017-04" db="EMBL/GenBank/DDBJ databases">
        <title>Genome Sequence of Marinobacter salarius strain SMR5 Isolated from a culture of the Diatom Skeletonema marinoi.</title>
        <authorList>
            <person name="Topel M."/>
            <person name="Pinder M.I.M."/>
            <person name="Johansson O.N."/>
            <person name="Kourtchenko O."/>
            <person name="Godhe A."/>
            <person name="Clarke A.K."/>
        </authorList>
    </citation>
    <scope>NUCLEOTIDE SEQUENCE [LARGE SCALE GENOMIC DNA]</scope>
    <source>
        <strain evidence="2 4">SMR5</strain>
    </source>
</reference>
<dbReference type="InterPro" id="IPR014710">
    <property type="entry name" value="RmlC-like_jellyroll"/>
</dbReference>
<proteinExistence type="predicted"/>
<dbReference type="CDD" id="cd00038">
    <property type="entry name" value="CAP_ED"/>
    <property type="match status" value="1"/>
</dbReference>
<feature type="domain" description="HDOD" evidence="1">
    <location>
        <begin position="156"/>
        <end position="343"/>
    </location>
</feature>